<accession>A0A1E7FYK3</accession>
<feature type="domain" description="N-acetyltransferase" evidence="8">
    <location>
        <begin position="663"/>
        <end position="813"/>
    </location>
</feature>
<dbReference type="PROSITE" id="PS51186">
    <property type="entry name" value="GNAT"/>
    <property type="match status" value="1"/>
</dbReference>
<proteinExistence type="inferred from homology"/>
<dbReference type="CDD" id="cd04301">
    <property type="entry name" value="NAT_SF"/>
    <property type="match status" value="1"/>
</dbReference>
<feature type="region of interest" description="Disordered" evidence="7">
    <location>
        <begin position="392"/>
        <end position="416"/>
    </location>
</feature>
<feature type="compositionally biased region" description="Low complexity" evidence="7">
    <location>
        <begin position="91"/>
        <end position="105"/>
    </location>
</feature>
<evidence type="ECO:0000256" key="5">
    <source>
        <dbReference type="ARBA" id="ARBA00034489"/>
    </source>
</evidence>
<reference evidence="9 10" key="1">
    <citation type="submission" date="2016-09" db="EMBL/GenBank/DDBJ databases">
        <title>Extensive genetic diversity and differential bi-allelic expression allows diatom success in the polar Southern Ocean.</title>
        <authorList>
            <consortium name="DOE Joint Genome Institute"/>
            <person name="Mock T."/>
            <person name="Otillar R.P."/>
            <person name="Strauss J."/>
            <person name="Dupont C."/>
            <person name="Frickenhaus S."/>
            <person name="Maumus F."/>
            <person name="Mcmullan M."/>
            <person name="Sanges R."/>
            <person name="Schmutz J."/>
            <person name="Toseland A."/>
            <person name="Valas R."/>
            <person name="Veluchamy A."/>
            <person name="Ward B.J."/>
            <person name="Allen A."/>
            <person name="Barry K."/>
            <person name="Falciatore A."/>
            <person name="Ferrante M."/>
            <person name="Fortunato A.E."/>
            <person name="Gloeckner G."/>
            <person name="Gruber A."/>
            <person name="Hipkin R."/>
            <person name="Janech M."/>
            <person name="Kroth P."/>
            <person name="Leese F."/>
            <person name="Lindquist E."/>
            <person name="Lyon B.R."/>
            <person name="Martin J."/>
            <person name="Mayer C."/>
            <person name="Parker M."/>
            <person name="Quesneville H."/>
            <person name="Raymond J."/>
            <person name="Uhlig C."/>
            <person name="Valentin K.U."/>
            <person name="Worden A.Z."/>
            <person name="Armbrust E.V."/>
            <person name="Bowler C."/>
            <person name="Green B."/>
            <person name="Moulton V."/>
            <person name="Van Oosterhout C."/>
            <person name="Grigoriev I."/>
        </authorList>
    </citation>
    <scope>NUCLEOTIDE SEQUENCE [LARGE SCALE GENOMIC DNA]</scope>
    <source>
        <strain evidence="9 10">CCMP1102</strain>
    </source>
</reference>
<dbReference type="AlphaFoldDB" id="A0A1E7FYK3"/>
<dbReference type="EC" id="2.5.1.25" evidence="1"/>
<evidence type="ECO:0000256" key="7">
    <source>
        <dbReference type="SAM" id="MobiDB-lite"/>
    </source>
</evidence>
<dbReference type="Pfam" id="PF03942">
    <property type="entry name" value="DTW"/>
    <property type="match status" value="1"/>
</dbReference>
<feature type="compositionally biased region" description="Low complexity" evidence="7">
    <location>
        <begin position="607"/>
        <end position="617"/>
    </location>
</feature>
<feature type="compositionally biased region" description="Basic and acidic residues" evidence="7">
    <location>
        <begin position="405"/>
        <end position="416"/>
    </location>
</feature>
<dbReference type="GO" id="GO:0008033">
    <property type="term" value="P:tRNA processing"/>
    <property type="evidence" value="ECO:0007669"/>
    <property type="project" value="UniProtKB-KW"/>
</dbReference>
<feature type="region of interest" description="Disordered" evidence="7">
    <location>
        <begin position="189"/>
        <end position="224"/>
    </location>
</feature>
<dbReference type="Gene3D" id="3.40.630.30">
    <property type="match status" value="1"/>
</dbReference>
<dbReference type="InterPro" id="IPR005636">
    <property type="entry name" value="DTW"/>
</dbReference>
<name>A0A1E7FYK3_9STRA</name>
<organism evidence="9 10">
    <name type="scientific">Fragilariopsis cylindrus CCMP1102</name>
    <dbReference type="NCBI Taxonomy" id="635003"/>
    <lineage>
        <taxon>Eukaryota</taxon>
        <taxon>Sar</taxon>
        <taxon>Stramenopiles</taxon>
        <taxon>Ochrophyta</taxon>
        <taxon>Bacillariophyta</taxon>
        <taxon>Bacillariophyceae</taxon>
        <taxon>Bacillariophycidae</taxon>
        <taxon>Bacillariales</taxon>
        <taxon>Bacillariaceae</taxon>
        <taxon>Fragilariopsis</taxon>
    </lineage>
</organism>
<protein>
    <recommendedName>
        <fullName evidence="1">tRNA-uridine aminocarboxypropyltransferase</fullName>
        <ecNumber evidence="1">2.5.1.25</ecNumber>
    </recommendedName>
</protein>
<dbReference type="SUPFAM" id="SSF55729">
    <property type="entry name" value="Acyl-CoA N-acyltransferases (Nat)"/>
    <property type="match status" value="1"/>
</dbReference>
<feature type="region of interest" description="Disordered" evidence="7">
    <location>
        <begin position="69"/>
        <end position="105"/>
    </location>
</feature>
<dbReference type="EMBL" id="KV784353">
    <property type="protein sequence ID" value="OEU23231.1"/>
    <property type="molecule type" value="Genomic_DNA"/>
</dbReference>
<dbReference type="Pfam" id="PF08445">
    <property type="entry name" value="FR47"/>
    <property type="match status" value="1"/>
</dbReference>
<dbReference type="OrthoDB" id="48471at2759"/>
<feature type="compositionally biased region" description="Low complexity" evidence="7">
    <location>
        <begin position="69"/>
        <end position="83"/>
    </location>
</feature>
<dbReference type="InParanoid" id="A0A1E7FYK3"/>
<feature type="region of interest" description="Disordered" evidence="7">
    <location>
        <begin position="580"/>
        <end position="633"/>
    </location>
</feature>
<comment type="similarity">
    <text evidence="5">Belongs to the TDD superfamily. DTWD2 family.</text>
</comment>
<feature type="region of interest" description="Disordered" evidence="7">
    <location>
        <begin position="462"/>
        <end position="521"/>
    </location>
</feature>
<evidence type="ECO:0000256" key="4">
    <source>
        <dbReference type="ARBA" id="ARBA00022694"/>
    </source>
</evidence>
<evidence type="ECO:0000256" key="1">
    <source>
        <dbReference type="ARBA" id="ARBA00012386"/>
    </source>
</evidence>
<evidence type="ECO:0000256" key="6">
    <source>
        <dbReference type="ARBA" id="ARBA00048718"/>
    </source>
</evidence>
<keyword evidence="2" id="KW-0808">Transferase</keyword>
<keyword evidence="3" id="KW-0949">S-adenosyl-L-methionine</keyword>
<dbReference type="GO" id="GO:0016432">
    <property type="term" value="F:tRNA-uridine aminocarboxypropyltransferase activity"/>
    <property type="evidence" value="ECO:0007669"/>
    <property type="project" value="UniProtKB-EC"/>
</dbReference>
<evidence type="ECO:0000259" key="8">
    <source>
        <dbReference type="PROSITE" id="PS51186"/>
    </source>
</evidence>
<feature type="compositionally biased region" description="Low complexity" evidence="7">
    <location>
        <begin position="487"/>
        <end position="521"/>
    </location>
</feature>
<gene>
    <name evidence="9" type="ORF">FRACYDRAFT_233401</name>
</gene>
<dbReference type="PANTHER" id="PTHR21392:SF0">
    <property type="entry name" value="TRNA-URIDINE AMINOCARBOXYPROPYLTRANSFERASE 2"/>
    <property type="match status" value="1"/>
</dbReference>
<dbReference type="PANTHER" id="PTHR21392">
    <property type="entry name" value="TRNA-URIDINE AMINOCARBOXYPROPYLTRANSFERASE 2"/>
    <property type="match status" value="1"/>
</dbReference>
<keyword evidence="10" id="KW-1185">Reference proteome</keyword>
<dbReference type="InterPro" id="IPR013653">
    <property type="entry name" value="GCN5-like_dom"/>
</dbReference>
<dbReference type="InterPro" id="IPR016181">
    <property type="entry name" value="Acyl_CoA_acyltransferase"/>
</dbReference>
<dbReference type="SMART" id="SM01144">
    <property type="entry name" value="DTW"/>
    <property type="match status" value="1"/>
</dbReference>
<evidence type="ECO:0000256" key="3">
    <source>
        <dbReference type="ARBA" id="ARBA00022691"/>
    </source>
</evidence>
<sequence length="921" mass="102219">MTEQLTLASTPLSLSRTTTYTNTKYRTPITSAATVSVTTTTTNKQKILIEPNERAKLLNQHLCMILTSSSPSVSSPSMTSTSDCDSDSDSDSTIGSSSSSSSSSDNIGFEIMEAALRSIDDDYNDMSKTTRNKENRYDPRFGRSALRAYRLFIYSDKYNHAEDDVVLLDGHARRIALQIQNMIKQKTNFDNGIISPPKTTISSSSSLSSSSSNNQNQQHPQHMRDRIAHSIAKGERRAIERSHTKIRDACTGCNRPFNLCLCEVLNSINNNTISASLASASLASTSTSILSNSNSNSNKNGSIHNTNIIVLQHPNEFRKKHTSTTPLLKLVLGNENVQIKVGYEFTMDNIIDVNVDGDDDCHQYLMLFPGPDAIDLDEYVATQTQQQKELQQQQQQQQQQIDSSNDEHEDKKVKESWLIEKKENKKKLNTLILIDGTWSEAKRMIRQSPSILEGCQMVQFAFDDDDDNGDHDNAKEEENTMEEDNGDNNNNNNNSSESLKSTTSSWPTKSRSSSDTSTNSRSIYHAMRKEPEEYCLSTLEACGEALKILEQDPTIQIRLNTVLTKHVELHLKNAKDASYQSRHVRDTTSRDSKIKRAKEIEQSIYGSTTRTSTSDTRISQDDNDDSDRTDSASTITMTTSVAAATTATRLLKLEKNISDSSVVTIRPLSHDDVPLIDSWWENGGTSKSLTTITRAIDNDIKNNDKVNDTRVCLGIIDDNDNSNKLIACIIRYESGPLGILHVVDEHRNKGYGSALLKEATRILIEEAGCQDCCEAFIKDGNAASENVFTKLGWVRENPNIKKKTGYKELCTIYAFWNCKNWSVSVSVSVVAANAASANAVVDDVVDVAVLLLPNADIKHNVDEPHISNFFAPIKRAKTTCILLIGGCDFYKSGGNFSFNFSAGMPPPVTGTKTGRHWSFRL</sequence>
<dbReference type="GO" id="GO:0016747">
    <property type="term" value="F:acyltransferase activity, transferring groups other than amino-acyl groups"/>
    <property type="evidence" value="ECO:0007669"/>
    <property type="project" value="InterPro"/>
</dbReference>
<dbReference type="InterPro" id="IPR000182">
    <property type="entry name" value="GNAT_dom"/>
</dbReference>
<comment type="catalytic activity">
    <reaction evidence="6">
        <text>a uridine in tRNA + S-adenosyl-L-methionine = a 3-[(3S)-3-amino-3-carboxypropyl]uridine in tRNA + S-methyl-5'-thioadenosine + H(+)</text>
        <dbReference type="Rhea" id="RHEA:62432"/>
        <dbReference type="Rhea" id="RHEA-COMP:13339"/>
        <dbReference type="Rhea" id="RHEA-COMP:16092"/>
        <dbReference type="ChEBI" id="CHEBI:15378"/>
        <dbReference type="ChEBI" id="CHEBI:17509"/>
        <dbReference type="ChEBI" id="CHEBI:59789"/>
        <dbReference type="ChEBI" id="CHEBI:65315"/>
        <dbReference type="ChEBI" id="CHEBI:82930"/>
        <dbReference type="EC" id="2.5.1.25"/>
    </reaction>
</comment>
<feature type="compositionally biased region" description="Low complexity" evidence="7">
    <location>
        <begin position="202"/>
        <end position="218"/>
    </location>
</feature>
<dbReference type="InterPro" id="IPR039262">
    <property type="entry name" value="DTWD2/TAPT"/>
</dbReference>
<evidence type="ECO:0000256" key="2">
    <source>
        <dbReference type="ARBA" id="ARBA00022679"/>
    </source>
</evidence>
<evidence type="ECO:0000313" key="10">
    <source>
        <dbReference type="Proteomes" id="UP000095751"/>
    </source>
</evidence>
<evidence type="ECO:0000313" key="9">
    <source>
        <dbReference type="EMBL" id="OEU23231.1"/>
    </source>
</evidence>
<dbReference type="KEGG" id="fcy:FRACYDRAFT_233401"/>
<feature type="compositionally biased region" description="Basic and acidic residues" evidence="7">
    <location>
        <begin position="583"/>
        <end position="601"/>
    </location>
</feature>
<dbReference type="Proteomes" id="UP000095751">
    <property type="component" value="Unassembled WGS sequence"/>
</dbReference>
<keyword evidence="4" id="KW-0819">tRNA processing</keyword>